<dbReference type="InterPro" id="IPR050638">
    <property type="entry name" value="AA-Vitamin_Transporters"/>
</dbReference>
<evidence type="ECO:0000256" key="3">
    <source>
        <dbReference type="ARBA" id="ARBA00022692"/>
    </source>
</evidence>
<reference evidence="8 9" key="1">
    <citation type="journal article" date="2019" name="Int. J. Syst. Evol. Microbiol.">
        <title>The Global Catalogue of Microorganisms (GCM) 10K type strain sequencing project: providing services to taxonomists for standard genome sequencing and annotation.</title>
        <authorList>
            <consortium name="The Broad Institute Genomics Platform"/>
            <consortium name="The Broad Institute Genome Sequencing Center for Infectious Disease"/>
            <person name="Wu L."/>
            <person name="Ma J."/>
        </authorList>
    </citation>
    <scope>NUCLEOTIDE SEQUENCE [LARGE SCALE GENOMIC DNA]</scope>
    <source>
        <strain evidence="8 9">JCM 12393</strain>
    </source>
</reference>
<keyword evidence="5 6" id="KW-0472">Membrane</keyword>
<feature type="domain" description="EamA" evidence="7">
    <location>
        <begin position="175"/>
        <end position="308"/>
    </location>
</feature>
<dbReference type="Proteomes" id="UP001499863">
    <property type="component" value="Unassembled WGS sequence"/>
</dbReference>
<keyword evidence="9" id="KW-1185">Reference proteome</keyword>
<comment type="subcellular location">
    <subcellularLocation>
        <location evidence="1">Membrane</location>
        <topology evidence="1">Multi-pass membrane protein</topology>
    </subcellularLocation>
</comment>
<comment type="caution">
    <text evidence="8">The sequence shown here is derived from an EMBL/GenBank/DDBJ whole genome shotgun (WGS) entry which is preliminary data.</text>
</comment>
<dbReference type="InterPro" id="IPR037185">
    <property type="entry name" value="EmrE-like"/>
</dbReference>
<keyword evidence="4 6" id="KW-1133">Transmembrane helix</keyword>
<dbReference type="PANTHER" id="PTHR32322">
    <property type="entry name" value="INNER MEMBRANE TRANSPORTER"/>
    <property type="match status" value="1"/>
</dbReference>
<comment type="similarity">
    <text evidence="2">Belongs to the EamA transporter family.</text>
</comment>
<organism evidence="8 9">
    <name type="scientific">Kitasatospora putterlickiae</name>
    <dbReference type="NCBI Taxonomy" id="221725"/>
    <lineage>
        <taxon>Bacteria</taxon>
        <taxon>Bacillati</taxon>
        <taxon>Actinomycetota</taxon>
        <taxon>Actinomycetes</taxon>
        <taxon>Kitasatosporales</taxon>
        <taxon>Streptomycetaceae</taxon>
        <taxon>Kitasatospora</taxon>
    </lineage>
</organism>
<evidence type="ECO:0000313" key="9">
    <source>
        <dbReference type="Proteomes" id="UP001499863"/>
    </source>
</evidence>
<evidence type="ECO:0000256" key="1">
    <source>
        <dbReference type="ARBA" id="ARBA00004141"/>
    </source>
</evidence>
<dbReference type="InterPro" id="IPR000620">
    <property type="entry name" value="EamA_dom"/>
</dbReference>
<dbReference type="Pfam" id="PF00892">
    <property type="entry name" value="EamA"/>
    <property type="match status" value="2"/>
</dbReference>
<accession>A0ABN1Y9K7</accession>
<sequence>MRAQDSATNFLAVAARPATAPAPASGSSPGTAQAALGVLFFSFSFPATAWALTGFGPWTATGLRGLLAGVLAALCLAAARVPLPERRHWPGLLVVAAGCVLGFPLLTTLALRTSSTAHSAVVIGLLPLATAAFAAVRPRGDGRRQSRLFWGAALIGAAAVLGFTLVRGHGRPGLADLYLFAALLVCAAGYAEGGRISRELPGWQVIGWAVVAALPVTALTTALALSAEPVHLGSKAVAGLLYTAAVSQFGGFVVWYRGMALIGVPRASQLQLAQPLITLVWSVLLLGEELPAAAPVTAVVVLLCIALTQRDRA</sequence>
<evidence type="ECO:0000256" key="5">
    <source>
        <dbReference type="ARBA" id="ARBA00023136"/>
    </source>
</evidence>
<evidence type="ECO:0000259" key="7">
    <source>
        <dbReference type="Pfam" id="PF00892"/>
    </source>
</evidence>
<dbReference type="RefSeq" id="WP_344338558.1">
    <property type="nucleotide sequence ID" value="NZ_BAAAKJ010000240.1"/>
</dbReference>
<feature type="transmembrane region" description="Helical" evidence="6">
    <location>
        <begin position="148"/>
        <end position="165"/>
    </location>
</feature>
<feature type="transmembrane region" description="Helical" evidence="6">
    <location>
        <begin position="177"/>
        <end position="193"/>
    </location>
</feature>
<evidence type="ECO:0000256" key="6">
    <source>
        <dbReference type="SAM" id="Phobius"/>
    </source>
</evidence>
<feature type="transmembrane region" description="Helical" evidence="6">
    <location>
        <begin position="237"/>
        <end position="256"/>
    </location>
</feature>
<protein>
    <submittedName>
        <fullName evidence="8">DMT family transporter</fullName>
    </submittedName>
</protein>
<evidence type="ECO:0000256" key="4">
    <source>
        <dbReference type="ARBA" id="ARBA00022989"/>
    </source>
</evidence>
<feature type="domain" description="EamA" evidence="7">
    <location>
        <begin position="33"/>
        <end position="137"/>
    </location>
</feature>
<name>A0ABN1Y9K7_9ACTN</name>
<feature type="transmembrane region" description="Helical" evidence="6">
    <location>
        <begin position="34"/>
        <end position="52"/>
    </location>
</feature>
<keyword evidence="3 6" id="KW-0812">Transmembrane</keyword>
<feature type="transmembrane region" description="Helical" evidence="6">
    <location>
        <begin position="58"/>
        <end position="79"/>
    </location>
</feature>
<evidence type="ECO:0000256" key="2">
    <source>
        <dbReference type="ARBA" id="ARBA00007362"/>
    </source>
</evidence>
<feature type="transmembrane region" description="Helical" evidence="6">
    <location>
        <begin position="117"/>
        <end position="136"/>
    </location>
</feature>
<dbReference type="SUPFAM" id="SSF103481">
    <property type="entry name" value="Multidrug resistance efflux transporter EmrE"/>
    <property type="match status" value="2"/>
</dbReference>
<dbReference type="PANTHER" id="PTHR32322:SF2">
    <property type="entry name" value="EAMA DOMAIN-CONTAINING PROTEIN"/>
    <property type="match status" value="1"/>
</dbReference>
<feature type="transmembrane region" description="Helical" evidence="6">
    <location>
        <begin position="205"/>
        <end position="225"/>
    </location>
</feature>
<gene>
    <name evidence="8" type="ORF">GCM10009639_44440</name>
</gene>
<dbReference type="EMBL" id="BAAAKJ010000240">
    <property type="protein sequence ID" value="GAA1401732.1"/>
    <property type="molecule type" value="Genomic_DNA"/>
</dbReference>
<proteinExistence type="inferred from homology"/>
<feature type="transmembrane region" description="Helical" evidence="6">
    <location>
        <begin position="91"/>
        <end position="111"/>
    </location>
</feature>
<evidence type="ECO:0000313" key="8">
    <source>
        <dbReference type="EMBL" id="GAA1401732.1"/>
    </source>
</evidence>